<dbReference type="PANTHER" id="PTHR14605">
    <property type="entry name" value="CHST5 PROTEIN"/>
    <property type="match status" value="1"/>
</dbReference>
<evidence type="ECO:0000256" key="10">
    <source>
        <dbReference type="ARBA" id="ARBA00023273"/>
    </source>
</evidence>
<organism evidence="13">
    <name type="scientific">Bicosoecida sp. CB-2014</name>
    <dbReference type="NCBI Taxonomy" id="1486930"/>
    <lineage>
        <taxon>Eukaryota</taxon>
        <taxon>Sar</taxon>
        <taxon>Stramenopiles</taxon>
        <taxon>Bigyra</taxon>
        <taxon>Opalozoa</taxon>
        <taxon>Bicosoecida</taxon>
    </lineage>
</organism>
<reference evidence="13" key="1">
    <citation type="submission" date="2021-01" db="EMBL/GenBank/DDBJ databases">
        <authorList>
            <person name="Corre E."/>
            <person name="Pelletier E."/>
            <person name="Niang G."/>
            <person name="Scheremetjew M."/>
            <person name="Finn R."/>
            <person name="Kale V."/>
            <person name="Holt S."/>
            <person name="Cochrane G."/>
            <person name="Meng A."/>
            <person name="Brown T."/>
            <person name="Cohen L."/>
        </authorList>
    </citation>
    <scope>NUCLEOTIDE SEQUENCE</scope>
    <source>
        <strain evidence="13">Ms1</strain>
    </source>
</reference>
<feature type="transmembrane region" description="Helical" evidence="12">
    <location>
        <begin position="21"/>
        <end position="49"/>
    </location>
</feature>
<dbReference type="InterPro" id="IPR019306">
    <property type="entry name" value="TMEM231"/>
</dbReference>
<keyword evidence="10" id="KW-0966">Cell projection</keyword>
<keyword evidence="5 12" id="KW-0812">Transmembrane</keyword>
<name>A0A7S1G4P2_9STRA</name>
<keyword evidence="6 12" id="KW-1133">Transmembrane helix</keyword>
<keyword evidence="9" id="KW-0325">Glycoprotein</keyword>
<evidence type="ECO:0000256" key="5">
    <source>
        <dbReference type="ARBA" id="ARBA00022692"/>
    </source>
</evidence>
<dbReference type="GO" id="GO:0032880">
    <property type="term" value="P:regulation of protein localization"/>
    <property type="evidence" value="ECO:0007669"/>
    <property type="project" value="TreeGrafter"/>
</dbReference>
<gene>
    <name evidence="13" type="ORF">BSP0115_LOCUS1017</name>
</gene>
<proteinExistence type="inferred from homology"/>
<dbReference type="AlphaFoldDB" id="A0A7S1G4P2"/>
<dbReference type="GO" id="GO:0060271">
    <property type="term" value="P:cilium assembly"/>
    <property type="evidence" value="ECO:0007669"/>
    <property type="project" value="TreeGrafter"/>
</dbReference>
<evidence type="ECO:0000256" key="6">
    <source>
        <dbReference type="ARBA" id="ARBA00022989"/>
    </source>
</evidence>
<evidence type="ECO:0000256" key="7">
    <source>
        <dbReference type="ARBA" id="ARBA00023069"/>
    </source>
</evidence>
<comment type="subcellular location">
    <subcellularLocation>
        <location evidence="1">Cell projection</location>
        <location evidence="1">Cilium membrane</location>
        <topology evidence="1">Multi-pass membrane protein</topology>
    </subcellularLocation>
</comment>
<evidence type="ECO:0000256" key="11">
    <source>
        <dbReference type="ARBA" id="ARBA00024803"/>
    </source>
</evidence>
<evidence type="ECO:0000256" key="3">
    <source>
        <dbReference type="ARBA" id="ARBA00015087"/>
    </source>
</evidence>
<evidence type="ECO:0000256" key="4">
    <source>
        <dbReference type="ARBA" id="ARBA00022475"/>
    </source>
</evidence>
<keyword evidence="7" id="KW-0969">Cilium</keyword>
<comment type="similarity">
    <text evidence="2">Belongs to the TMEM231 family.</text>
</comment>
<dbReference type="GO" id="GO:0060170">
    <property type="term" value="C:ciliary membrane"/>
    <property type="evidence" value="ECO:0007669"/>
    <property type="project" value="UniProtKB-SubCell"/>
</dbReference>
<sequence length="317" mass="34167">MPVQVHDALLRKRFFASRLSCAYCVWLLSAVAIVLVPFLIAFGAGSFWLKEKLYHEQPDVTFRNELVLLVEGTSATTGPFQLMWTSEAAANELIAADALRAPIVRTASTDANRDGRTDAVTVDVSLPVLAGERVSSATLLAFFDFKMHEPAKLMMDAVVAATASGALPAAGASVVADIAFRQRAPLLVKGGYLAPYVDAPLFDAAAAASVADVTVPAILRRAADRNYTAELRSPVVSWDADVAGVATTFDLHVDLRVPPSLAYATPAASEIFKHGWVQYVAVLAFVWALVRVLRDFLFDQRLVGAHVLSDANARKRL</sequence>
<keyword evidence="4" id="KW-1003">Cell membrane</keyword>
<evidence type="ECO:0000256" key="9">
    <source>
        <dbReference type="ARBA" id="ARBA00023180"/>
    </source>
</evidence>
<dbReference type="EMBL" id="HBFS01001493">
    <property type="protein sequence ID" value="CAD8907820.1"/>
    <property type="molecule type" value="Transcribed_RNA"/>
</dbReference>
<dbReference type="GO" id="GO:0035869">
    <property type="term" value="C:ciliary transition zone"/>
    <property type="evidence" value="ECO:0007669"/>
    <property type="project" value="TreeGrafter"/>
</dbReference>
<keyword evidence="8 12" id="KW-0472">Membrane</keyword>
<dbReference type="PANTHER" id="PTHR14605:SF1">
    <property type="entry name" value="TRANSMEMBRANE PROTEIN 231"/>
    <property type="match status" value="1"/>
</dbReference>
<evidence type="ECO:0000313" key="13">
    <source>
        <dbReference type="EMBL" id="CAD8907820.1"/>
    </source>
</evidence>
<evidence type="ECO:0000256" key="2">
    <source>
        <dbReference type="ARBA" id="ARBA00009082"/>
    </source>
</evidence>
<accession>A0A7S1G4P2</accession>
<evidence type="ECO:0000256" key="1">
    <source>
        <dbReference type="ARBA" id="ARBA00004272"/>
    </source>
</evidence>
<protein>
    <recommendedName>
        <fullName evidence="3">Transmembrane protein 231</fullName>
    </recommendedName>
</protein>
<evidence type="ECO:0000256" key="12">
    <source>
        <dbReference type="SAM" id="Phobius"/>
    </source>
</evidence>
<comment type="function">
    <text evidence="11">Transmembrane component of the tectonic-like complex, a complex localized at the transition zone of primary cilia and acting as a barrier that prevents diffusion of transmembrane proteins between the cilia and plasma membranes. Required for ciliogenesis and sonic hedgehog/SHH signaling.</text>
</comment>
<dbReference type="Pfam" id="PF10149">
    <property type="entry name" value="TM231"/>
    <property type="match status" value="1"/>
</dbReference>
<evidence type="ECO:0000256" key="8">
    <source>
        <dbReference type="ARBA" id="ARBA00023136"/>
    </source>
</evidence>